<dbReference type="InterPro" id="IPR036291">
    <property type="entry name" value="NAD(P)-bd_dom_sf"/>
</dbReference>
<keyword evidence="4" id="KW-0747">Spliceosome</keyword>
<feature type="region of interest" description="Disordered" evidence="9">
    <location>
        <begin position="278"/>
        <end position="319"/>
    </location>
</feature>
<evidence type="ECO:0000256" key="7">
    <source>
        <dbReference type="ARBA" id="ARBA00023242"/>
    </source>
</evidence>
<evidence type="ECO:0000256" key="9">
    <source>
        <dbReference type="SAM" id="MobiDB-lite"/>
    </source>
</evidence>
<dbReference type="Proteomes" id="UP000309038">
    <property type="component" value="Unassembled WGS sequence"/>
</dbReference>
<gene>
    <name evidence="11" type="ORF">EW026_g1906</name>
</gene>
<dbReference type="GO" id="GO:0005684">
    <property type="term" value="C:U2-type spliceosomal complex"/>
    <property type="evidence" value="ECO:0007669"/>
    <property type="project" value="TreeGrafter"/>
</dbReference>
<feature type="domain" description="CBF1-interacting co-repressor CIR N-terminal" evidence="10">
    <location>
        <begin position="11"/>
        <end position="47"/>
    </location>
</feature>
<evidence type="ECO:0000313" key="12">
    <source>
        <dbReference type="Proteomes" id="UP000309038"/>
    </source>
</evidence>
<feature type="coiled-coil region" evidence="8">
    <location>
        <begin position="337"/>
        <end position="367"/>
    </location>
</feature>
<feature type="region of interest" description="Disordered" evidence="9">
    <location>
        <begin position="35"/>
        <end position="68"/>
    </location>
</feature>
<evidence type="ECO:0000259" key="10">
    <source>
        <dbReference type="SMART" id="SM01083"/>
    </source>
</evidence>
<keyword evidence="3" id="KW-0507">mRNA processing</keyword>
<dbReference type="InterPro" id="IPR019339">
    <property type="entry name" value="CIR_N_dom"/>
</dbReference>
<keyword evidence="12" id="KW-1185">Reference proteome</keyword>
<dbReference type="InterPro" id="IPR022209">
    <property type="entry name" value="CWC25"/>
</dbReference>
<dbReference type="PANTHER" id="PTHR16196:SF0">
    <property type="entry name" value="PRE-MRNA-SPLICING FACTOR CWC25 HOMOLOG"/>
    <property type="match status" value="1"/>
</dbReference>
<dbReference type="SUPFAM" id="SSF51735">
    <property type="entry name" value="NAD(P)-binding Rossmann-fold domains"/>
    <property type="match status" value="1"/>
</dbReference>
<dbReference type="PANTHER" id="PTHR16196">
    <property type="entry name" value="CELL CYCLE CONTROL PROTEIN CWF25"/>
    <property type="match status" value="1"/>
</dbReference>
<dbReference type="GO" id="GO:0000398">
    <property type="term" value="P:mRNA splicing, via spliceosome"/>
    <property type="evidence" value="ECO:0007669"/>
    <property type="project" value="TreeGrafter"/>
</dbReference>
<accession>A0A4S4KUI3</accession>
<dbReference type="Pfam" id="PF12542">
    <property type="entry name" value="CWC25"/>
    <property type="match status" value="1"/>
</dbReference>
<evidence type="ECO:0000256" key="6">
    <source>
        <dbReference type="ARBA" id="ARBA00023187"/>
    </source>
</evidence>
<dbReference type="InterPro" id="IPR029903">
    <property type="entry name" value="RmlD-like-bd"/>
</dbReference>
<protein>
    <recommendedName>
        <fullName evidence="10">CBF1-interacting co-repressor CIR N-terminal domain-containing protein</fullName>
    </recommendedName>
</protein>
<feature type="compositionally biased region" description="Basic residues" evidence="9">
    <location>
        <begin position="167"/>
        <end position="189"/>
    </location>
</feature>
<evidence type="ECO:0000256" key="4">
    <source>
        <dbReference type="ARBA" id="ARBA00022728"/>
    </source>
</evidence>
<dbReference type="AlphaFoldDB" id="A0A4S4KUI3"/>
<evidence type="ECO:0000313" key="11">
    <source>
        <dbReference type="EMBL" id="THH00680.1"/>
    </source>
</evidence>
<dbReference type="Pfam" id="PF10197">
    <property type="entry name" value="Cir_N"/>
    <property type="match status" value="1"/>
</dbReference>
<dbReference type="SMART" id="SM01083">
    <property type="entry name" value="Cir_N"/>
    <property type="match status" value="1"/>
</dbReference>
<dbReference type="InterPro" id="IPR051376">
    <property type="entry name" value="CWC25_splicing_factor"/>
</dbReference>
<keyword evidence="6" id="KW-0508">mRNA splicing</keyword>
<keyword evidence="7" id="KW-0539">Nucleus</keyword>
<dbReference type="EMBL" id="SGPJ01000043">
    <property type="protein sequence ID" value="THH00680.1"/>
    <property type="molecule type" value="Genomic_DNA"/>
</dbReference>
<comment type="caution">
    <text evidence="11">The sequence shown here is derived from an EMBL/GenBank/DDBJ whole genome shotgun (WGS) entry which is preliminary data.</text>
</comment>
<evidence type="ECO:0000256" key="5">
    <source>
        <dbReference type="ARBA" id="ARBA00023054"/>
    </source>
</evidence>
<sequence>MGGGDLNMKKSWHPLLLKNQERVWLEEKKALEEKKKLDQLRKEKEEERQMQELQRLQEEQTGKKRQEKLDWMYATPATGSGQNANELEDYLLGKKRVDKILTADENEKLGAAHKNFIATQYANTARDVAAKIREDPLLAIKQQEQAAYQALMSNPLRLREMQERNGIKSKKEKKDKKDKKKQKKDKHRERSPSPRYALVNPVLQPIARAIIMTVTRYDTSLNEVARLRPNHTAAEIGVGALTRWPAAAARETAVAFLHGPDLMSRTIHTMDAVGARVRTGNEEHILPTGNAVKRSRNTPPPPRRPSQAGNSKSAADLEAERTARLAAMSTDASTMTVERRERLTKLLEQEKKELDAEERVRAKTKGMGSFLSQEQKKVFGGAGISILSISLQGVVADELDVDDSVMTDDLTEMDPYQAKRLDPPRPVDVTRPETIRAAFSDANVIVSLVGVMHGTVEDFERIQWKGAENVAKFAQSTGAKLIHISAIGADSKSTIPYDRTKALGEDAVLAACPTATIIRPSILFGPGDGFFGRFAQLSKVLPFMPVFGGGQSLFQPVYVGDIAAAVEVIARDNEDIRTLVDGKIIEAGGPDVFTYRQIIELVLRYTHRWRPIISVPYAVGTVQGFVLEKLPINLFTLTRAQVEQLKDDNIVKNATPSAQYYPFKELLEKYASSRLTSVHEILPQYLPAL</sequence>
<evidence type="ECO:0000256" key="2">
    <source>
        <dbReference type="ARBA" id="ARBA00006695"/>
    </source>
</evidence>
<reference evidence="11 12" key="1">
    <citation type="submission" date="2019-02" db="EMBL/GenBank/DDBJ databases">
        <title>Genome sequencing of the rare red list fungi Phlebia centrifuga.</title>
        <authorList>
            <person name="Buettner E."/>
            <person name="Kellner H."/>
        </authorList>
    </citation>
    <scope>NUCLEOTIDE SEQUENCE [LARGE SCALE GENOMIC DNA]</scope>
    <source>
        <strain evidence="11 12">DSM 108282</strain>
    </source>
</reference>
<evidence type="ECO:0000256" key="1">
    <source>
        <dbReference type="ARBA" id="ARBA00004123"/>
    </source>
</evidence>
<evidence type="ECO:0000256" key="8">
    <source>
        <dbReference type="SAM" id="Coils"/>
    </source>
</evidence>
<proteinExistence type="inferred from homology"/>
<organism evidence="11 12">
    <name type="scientific">Hermanssonia centrifuga</name>
    <dbReference type="NCBI Taxonomy" id="98765"/>
    <lineage>
        <taxon>Eukaryota</taxon>
        <taxon>Fungi</taxon>
        <taxon>Dikarya</taxon>
        <taxon>Basidiomycota</taxon>
        <taxon>Agaricomycotina</taxon>
        <taxon>Agaricomycetes</taxon>
        <taxon>Polyporales</taxon>
        <taxon>Meruliaceae</taxon>
        <taxon>Hermanssonia</taxon>
    </lineage>
</organism>
<dbReference type="CDD" id="cd05271">
    <property type="entry name" value="NDUFA9_like_SDR_a"/>
    <property type="match status" value="1"/>
</dbReference>
<name>A0A4S4KUI3_9APHY</name>
<dbReference type="Gene3D" id="3.40.50.720">
    <property type="entry name" value="NAD(P)-binding Rossmann-like Domain"/>
    <property type="match status" value="1"/>
</dbReference>
<dbReference type="Pfam" id="PF04321">
    <property type="entry name" value="RmlD_sub_bind"/>
    <property type="match status" value="1"/>
</dbReference>
<keyword evidence="5 8" id="KW-0175">Coiled coil</keyword>
<evidence type="ECO:0000256" key="3">
    <source>
        <dbReference type="ARBA" id="ARBA00022664"/>
    </source>
</evidence>
<feature type="region of interest" description="Disordered" evidence="9">
    <location>
        <begin position="158"/>
        <end position="198"/>
    </location>
</feature>
<comment type="similarity">
    <text evidence="2">Belongs to the CWC25 family.</text>
</comment>
<comment type="subcellular location">
    <subcellularLocation>
        <location evidence="1">Nucleus</location>
    </subcellularLocation>
</comment>